<keyword evidence="8" id="KW-0282">Flagellum</keyword>
<dbReference type="InterPro" id="IPR007412">
    <property type="entry name" value="FlgM"/>
</dbReference>
<proteinExistence type="inferred from homology"/>
<keyword evidence="6" id="KW-0804">Transcription</keyword>
<evidence type="ECO:0000256" key="1">
    <source>
        <dbReference type="ARBA" id="ARBA00005322"/>
    </source>
</evidence>
<keyword evidence="9" id="KW-1185">Reference proteome</keyword>
<evidence type="ECO:0000256" key="2">
    <source>
        <dbReference type="ARBA" id="ARBA00017823"/>
    </source>
</evidence>
<dbReference type="SUPFAM" id="SSF101498">
    <property type="entry name" value="Anti-sigma factor FlgM"/>
    <property type="match status" value="1"/>
</dbReference>
<accession>A0ABT2T740</accession>
<dbReference type="NCBIfam" id="TIGR03824">
    <property type="entry name" value="FlgM_jcvi"/>
    <property type="match status" value="1"/>
</dbReference>
<gene>
    <name evidence="8" type="primary">flgM</name>
    <name evidence="8" type="ORF">OCV77_15120</name>
</gene>
<sequence>MRIEAYSQIQQIYNTNRTTKTQEKKNVHPTDQLQISSMGRDMQIAKEAARAASDIREEVTAPLKASIEAGTYHVSTESFADKLFSKYEEMR</sequence>
<evidence type="ECO:0000256" key="5">
    <source>
        <dbReference type="ARBA" id="ARBA00023015"/>
    </source>
</evidence>
<protein>
    <recommendedName>
        <fullName evidence="2">Negative regulator of flagellin synthesis</fullName>
    </recommendedName>
</protein>
<dbReference type="Proteomes" id="UP001652432">
    <property type="component" value="Unassembled WGS sequence"/>
</dbReference>
<name>A0ABT2T740_9FIRM</name>
<evidence type="ECO:0000256" key="3">
    <source>
        <dbReference type="ARBA" id="ARBA00022491"/>
    </source>
</evidence>
<comment type="similarity">
    <text evidence="1">Belongs to the FlgM family.</text>
</comment>
<keyword evidence="5" id="KW-0805">Transcription regulation</keyword>
<evidence type="ECO:0000313" key="8">
    <source>
        <dbReference type="EMBL" id="MCU6745806.1"/>
    </source>
</evidence>
<dbReference type="RefSeq" id="WP_262575841.1">
    <property type="nucleotide sequence ID" value="NZ_JAOQKJ010000017.1"/>
</dbReference>
<keyword evidence="8" id="KW-0969">Cilium</keyword>
<dbReference type="EMBL" id="JAOQKJ010000017">
    <property type="protein sequence ID" value="MCU6745806.1"/>
    <property type="molecule type" value="Genomic_DNA"/>
</dbReference>
<feature type="domain" description="Anti-sigma-28 factor FlgM C-terminal" evidence="7">
    <location>
        <begin position="31"/>
        <end position="83"/>
    </location>
</feature>
<keyword evidence="3" id="KW-0678">Repressor</keyword>
<evidence type="ECO:0000256" key="6">
    <source>
        <dbReference type="ARBA" id="ARBA00023163"/>
    </source>
</evidence>
<evidence type="ECO:0000256" key="4">
    <source>
        <dbReference type="ARBA" id="ARBA00022795"/>
    </source>
</evidence>
<evidence type="ECO:0000259" key="7">
    <source>
        <dbReference type="Pfam" id="PF04316"/>
    </source>
</evidence>
<evidence type="ECO:0000313" key="9">
    <source>
        <dbReference type="Proteomes" id="UP001652432"/>
    </source>
</evidence>
<comment type="caution">
    <text evidence="8">The sequence shown here is derived from an EMBL/GenBank/DDBJ whole genome shotgun (WGS) entry which is preliminary data.</text>
</comment>
<dbReference type="Pfam" id="PF04316">
    <property type="entry name" value="FlgM"/>
    <property type="match status" value="1"/>
</dbReference>
<dbReference type="InterPro" id="IPR035890">
    <property type="entry name" value="Anti-sigma-28_factor_FlgM_sf"/>
</dbReference>
<keyword evidence="4" id="KW-1005">Bacterial flagellum biogenesis</keyword>
<organism evidence="8 9">
    <name type="scientific">Suilimivivens aceti</name>
    <dbReference type="NCBI Taxonomy" id="2981774"/>
    <lineage>
        <taxon>Bacteria</taxon>
        <taxon>Bacillati</taxon>
        <taxon>Bacillota</taxon>
        <taxon>Clostridia</taxon>
        <taxon>Lachnospirales</taxon>
        <taxon>Lachnospiraceae</taxon>
        <taxon>Suilimivivens</taxon>
    </lineage>
</organism>
<keyword evidence="8" id="KW-0966">Cell projection</keyword>
<dbReference type="InterPro" id="IPR031316">
    <property type="entry name" value="FlgM_C"/>
</dbReference>
<reference evidence="8 9" key="1">
    <citation type="journal article" date="2021" name="ISME Commun">
        <title>Automated analysis of genomic sequences facilitates high-throughput and comprehensive description of bacteria.</title>
        <authorList>
            <person name="Hitch T.C.A."/>
        </authorList>
    </citation>
    <scope>NUCLEOTIDE SEQUENCE [LARGE SCALE GENOMIC DNA]</scope>
    <source>
        <strain evidence="8 9">Sanger_18</strain>
    </source>
</reference>